<sequence length="165" mass="18483">MVGFTAVEMQFGPITKAMTVFLDLRRVQVDPVKRLDAFQVLHQVVDNTGIPDAYLDQPCRATLKRRNGLPDFINDCPMVLQEDGLKSVAKMIEEFTGSWRRPVIAEEVMKQAVIPLGNSTEKIAISNQTSQRSPIQTKRLMPDPPCEVRAHVHQDFPGETAEQPG</sequence>
<dbReference type="Proteomes" id="UP001476282">
    <property type="component" value="Unassembled WGS sequence"/>
</dbReference>
<reference evidence="1 2" key="1">
    <citation type="submission" date="2024-02" db="EMBL/GenBank/DDBJ databases">
        <title>Haloferula sargassicola NBRC 104335.</title>
        <authorList>
            <person name="Ichikawa N."/>
            <person name="Katano-Makiyama Y."/>
            <person name="Hidaka K."/>
        </authorList>
    </citation>
    <scope>NUCLEOTIDE SEQUENCE [LARGE SCALE GENOMIC DNA]</scope>
    <source>
        <strain evidence="1 2">NBRC 104335</strain>
    </source>
</reference>
<dbReference type="EMBL" id="BAABRI010000019">
    <property type="protein sequence ID" value="GAA5483956.1"/>
    <property type="molecule type" value="Genomic_DNA"/>
</dbReference>
<proteinExistence type="predicted"/>
<evidence type="ECO:0008006" key="3">
    <source>
        <dbReference type="Google" id="ProtNLM"/>
    </source>
</evidence>
<evidence type="ECO:0000313" key="1">
    <source>
        <dbReference type="EMBL" id="GAA5483956.1"/>
    </source>
</evidence>
<keyword evidence="2" id="KW-1185">Reference proteome</keyword>
<accession>A0ABP9UQY0</accession>
<gene>
    <name evidence="1" type="ORF">Hsar01_03193</name>
</gene>
<organism evidence="1 2">
    <name type="scientific">Haloferula sargassicola</name>
    <dbReference type="NCBI Taxonomy" id="490096"/>
    <lineage>
        <taxon>Bacteria</taxon>
        <taxon>Pseudomonadati</taxon>
        <taxon>Verrucomicrobiota</taxon>
        <taxon>Verrucomicrobiia</taxon>
        <taxon>Verrucomicrobiales</taxon>
        <taxon>Verrucomicrobiaceae</taxon>
        <taxon>Haloferula</taxon>
    </lineage>
</organism>
<comment type="caution">
    <text evidence="1">The sequence shown here is derived from an EMBL/GenBank/DDBJ whole genome shotgun (WGS) entry which is preliminary data.</text>
</comment>
<protein>
    <recommendedName>
        <fullName evidence="3">Transposase</fullName>
    </recommendedName>
</protein>
<name>A0ABP9UQY0_9BACT</name>
<evidence type="ECO:0000313" key="2">
    <source>
        <dbReference type="Proteomes" id="UP001476282"/>
    </source>
</evidence>